<evidence type="ECO:0000256" key="6">
    <source>
        <dbReference type="ARBA" id="ARBA00022729"/>
    </source>
</evidence>
<feature type="region of interest" description="Disordered" evidence="12">
    <location>
        <begin position="616"/>
        <end position="635"/>
    </location>
</feature>
<dbReference type="PANTHER" id="PTHR48061">
    <property type="entry name" value="LEUCINE-RICH REPEAT RECEPTOR PROTEIN KINASE EMS1-LIKE-RELATED"/>
    <property type="match status" value="1"/>
</dbReference>
<proteinExistence type="inferred from homology"/>
<keyword evidence="4" id="KW-0433">Leucine-rich repeat</keyword>
<dbReference type="Proteomes" id="UP000515151">
    <property type="component" value="Chromosome 2"/>
</dbReference>
<dbReference type="InterPro" id="IPR001611">
    <property type="entry name" value="Leu-rich_rpt"/>
</dbReference>
<keyword evidence="5 13" id="KW-0812">Transmembrane</keyword>
<dbReference type="Pfam" id="PF08263">
    <property type="entry name" value="LRRNT_2"/>
    <property type="match status" value="2"/>
</dbReference>
<dbReference type="PANTHER" id="PTHR48061:SF46">
    <property type="entry name" value="LEUCINE-RICH REPEAT-CONTAINING N-TERMINAL PLANT-TYPE DOMAIN-CONTAINING PROTEIN"/>
    <property type="match status" value="1"/>
</dbReference>
<feature type="domain" description="Leucine-rich repeat-containing N-terminal plant-type" evidence="15">
    <location>
        <begin position="73"/>
        <end position="92"/>
    </location>
</feature>
<evidence type="ECO:0000313" key="16">
    <source>
        <dbReference type="Proteomes" id="UP000515151"/>
    </source>
</evidence>
<evidence type="ECO:0000256" key="1">
    <source>
        <dbReference type="ARBA" id="ARBA00004251"/>
    </source>
</evidence>
<dbReference type="SUPFAM" id="SSF52058">
    <property type="entry name" value="L domain-like"/>
    <property type="match status" value="2"/>
</dbReference>
<evidence type="ECO:0000256" key="4">
    <source>
        <dbReference type="ARBA" id="ARBA00022614"/>
    </source>
</evidence>
<dbReference type="GO" id="GO:0009653">
    <property type="term" value="P:anatomical structure morphogenesis"/>
    <property type="evidence" value="ECO:0007669"/>
    <property type="project" value="UniProtKB-ARBA"/>
</dbReference>
<reference evidence="16" key="1">
    <citation type="journal article" date="2020" name="Plant Biotechnol. J.">
        <title>The pomegranate (Punica granatum L.) draft genome dissects genetic divergence between soft- and hard-seeded cultivars.</title>
        <authorList>
            <person name="Luo X."/>
            <person name="Li H."/>
            <person name="Wu Z."/>
            <person name="Yao W."/>
            <person name="Zhao P."/>
            <person name="Cao D."/>
            <person name="Yu H."/>
            <person name="Li K."/>
            <person name="Poudel K."/>
            <person name="Zhao D."/>
            <person name="Zhang F."/>
            <person name="Xia X."/>
            <person name="Chen L."/>
            <person name="Wang Q."/>
            <person name="Jing D."/>
            <person name="Cao S."/>
        </authorList>
    </citation>
    <scope>NUCLEOTIDE SEQUENCE [LARGE SCALE GENOMIC DNA]</scope>
    <source>
        <strain evidence="16">cv. Tunisia</strain>
    </source>
</reference>
<comment type="similarity">
    <text evidence="2">Belongs to the RLP family.</text>
</comment>
<evidence type="ECO:0000256" key="8">
    <source>
        <dbReference type="ARBA" id="ARBA00022989"/>
    </source>
</evidence>
<dbReference type="InterPro" id="IPR046956">
    <property type="entry name" value="RLP23-like"/>
</dbReference>
<dbReference type="SMART" id="SM00369">
    <property type="entry name" value="LRR_TYP"/>
    <property type="match status" value="4"/>
</dbReference>
<dbReference type="GO" id="GO:0005886">
    <property type="term" value="C:plasma membrane"/>
    <property type="evidence" value="ECO:0007669"/>
    <property type="project" value="UniProtKB-SubCell"/>
</dbReference>
<evidence type="ECO:0000256" key="13">
    <source>
        <dbReference type="SAM" id="Phobius"/>
    </source>
</evidence>
<keyword evidence="3" id="KW-1003">Cell membrane</keyword>
<dbReference type="FunFam" id="3.80.10.10:FF:000400">
    <property type="entry name" value="Nuclear pore complex protein NUP107"/>
    <property type="match status" value="1"/>
</dbReference>
<dbReference type="InterPro" id="IPR032675">
    <property type="entry name" value="LRR_dom_sf"/>
</dbReference>
<name>A0A6P8CEV6_PUNGR</name>
<keyword evidence="9 13" id="KW-0472">Membrane</keyword>
<keyword evidence="6 14" id="KW-0732">Signal</keyword>
<keyword evidence="7" id="KW-0677">Repeat</keyword>
<gene>
    <name evidence="17" type="primary">LOC116195777</name>
</gene>
<keyword evidence="8 13" id="KW-1133">Transmembrane helix</keyword>
<dbReference type="GO" id="GO:0099402">
    <property type="term" value="P:plant organ development"/>
    <property type="evidence" value="ECO:0007669"/>
    <property type="project" value="UniProtKB-ARBA"/>
</dbReference>
<evidence type="ECO:0000256" key="14">
    <source>
        <dbReference type="SAM" id="SignalP"/>
    </source>
</evidence>
<accession>A0A6P8CEV6</accession>
<feature type="region of interest" description="Disordered" evidence="12">
    <location>
        <begin position="685"/>
        <end position="704"/>
    </location>
</feature>
<dbReference type="GeneID" id="116195777"/>
<evidence type="ECO:0000259" key="15">
    <source>
        <dbReference type="Pfam" id="PF08263"/>
    </source>
</evidence>
<dbReference type="InterPro" id="IPR003591">
    <property type="entry name" value="Leu-rich_rpt_typical-subtyp"/>
</dbReference>
<dbReference type="AlphaFoldDB" id="A0A6P8CEV6"/>
<dbReference type="RefSeq" id="XP_031380974.1">
    <property type="nucleotide sequence ID" value="XM_031525114.1"/>
</dbReference>
<evidence type="ECO:0000256" key="9">
    <source>
        <dbReference type="ARBA" id="ARBA00023136"/>
    </source>
</evidence>
<dbReference type="Pfam" id="PF13855">
    <property type="entry name" value="LRR_8"/>
    <property type="match status" value="1"/>
</dbReference>
<evidence type="ECO:0000256" key="5">
    <source>
        <dbReference type="ARBA" id="ARBA00022692"/>
    </source>
</evidence>
<organism evidence="16 17">
    <name type="scientific">Punica granatum</name>
    <name type="common">Pomegranate</name>
    <dbReference type="NCBI Taxonomy" id="22663"/>
    <lineage>
        <taxon>Eukaryota</taxon>
        <taxon>Viridiplantae</taxon>
        <taxon>Streptophyta</taxon>
        <taxon>Embryophyta</taxon>
        <taxon>Tracheophyta</taxon>
        <taxon>Spermatophyta</taxon>
        <taxon>Magnoliopsida</taxon>
        <taxon>eudicotyledons</taxon>
        <taxon>Gunneridae</taxon>
        <taxon>Pentapetalae</taxon>
        <taxon>rosids</taxon>
        <taxon>malvids</taxon>
        <taxon>Myrtales</taxon>
        <taxon>Lythraceae</taxon>
        <taxon>Punica</taxon>
    </lineage>
</organism>
<keyword evidence="16" id="KW-1185">Reference proteome</keyword>
<evidence type="ECO:0000256" key="2">
    <source>
        <dbReference type="ARBA" id="ARBA00009592"/>
    </source>
</evidence>
<evidence type="ECO:0000256" key="7">
    <source>
        <dbReference type="ARBA" id="ARBA00022737"/>
    </source>
</evidence>
<protein>
    <submittedName>
        <fullName evidence="17">Receptor-like protein 43 isoform X1</fullName>
    </submittedName>
</protein>
<reference evidence="17" key="2">
    <citation type="submission" date="2025-08" db="UniProtKB">
        <authorList>
            <consortium name="RefSeq"/>
        </authorList>
    </citation>
    <scope>IDENTIFICATION</scope>
    <source>
        <tissue evidence="17">Leaf</tissue>
    </source>
</reference>
<evidence type="ECO:0000256" key="10">
    <source>
        <dbReference type="ARBA" id="ARBA00023170"/>
    </source>
</evidence>
<keyword evidence="11" id="KW-0325">Glycoprotein</keyword>
<feature type="domain" description="Leucine-rich repeat-containing N-terminal plant-type" evidence="15">
    <location>
        <begin position="36"/>
        <end position="50"/>
    </location>
</feature>
<dbReference type="Pfam" id="PF00560">
    <property type="entry name" value="LRR_1"/>
    <property type="match status" value="4"/>
</dbReference>
<evidence type="ECO:0000256" key="12">
    <source>
        <dbReference type="SAM" id="MobiDB-lite"/>
    </source>
</evidence>
<feature type="chain" id="PRO_5028125558" evidence="14">
    <location>
        <begin position="20"/>
        <end position="704"/>
    </location>
</feature>
<feature type="signal peptide" evidence="14">
    <location>
        <begin position="1"/>
        <end position="19"/>
    </location>
</feature>
<dbReference type="InterPro" id="IPR013210">
    <property type="entry name" value="LRR_N_plant-typ"/>
</dbReference>
<evidence type="ECO:0000256" key="11">
    <source>
        <dbReference type="ARBA" id="ARBA00023180"/>
    </source>
</evidence>
<keyword evidence="10" id="KW-0675">Receptor</keyword>
<dbReference type="Gene3D" id="3.80.10.10">
    <property type="entry name" value="Ribonuclease Inhibitor"/>
    <property type="match status" value="2"/>
</dbReference>
<dbReference type="OrthoDB" id="442066at2759"/>
<evidence type="ECO:0000256" key="3">
    <source>
        <dbReference type="ARBA" id="ARBA00022475"/>
    </source>
</evidence>
<comment type="subcellular location">
    <subcellularLocation>
        <location evidence="1">Cell membrane</location>
        <topology evidence="1">Single-pass type I membrane protein</topology>
    </subcellularLocation>
</comment>
<evidence type="ECO:0000313" key="17">
    <source>
        <dbReference type="RefSeq" id="XP_031380974.1"/>
    </source>
</evidence>
<dbReference type="FunFam" id="3.80.10.10:FF:000095">
    <property type="entry name" value="LRR receptor-like serine/threonine-protein kinase GSO1"/>
    <property type="match status" value="2"/>
</dbReference>
<feature type="transmembrane region" description="Helical" evidence="13">
    <location>
        <begin position="647"/>
        <end position="667"/>
    </location>
</feature>
<sequence>MRRIIAALCLSFLLTPSLAELAASPPTLPSRHSGHADECTALLQFKNSLKINEEIVTRYVCAESGANYTSSLKTASWKEGTDCCTWDGITCDNITGNIIKVDLTCSYLQGTLHSNSSLFSLHHVQRLYLRGNHLTGPIPSSICQKSSLSFLVLTDNYLSGTILPCLGNLSNLVALDLGFNQLEGSLPRTLANGTNLMYLSVHGNDINDTFPFWLKSLPLHMLELGANNFHGLITSGHAAFPFPYLGILMIGQNHFHGQLPPEYLQLSNLTYIDLSGNKFDGFLPIPPVTAEVYTAVGNKFAGEIPSSFCNITTLFLIDMSNNSLTGEIPQCLINVNTNLAMLALAKNRLRGPIPEILDRKNCSLNTIILSQNHLQGKLPRSWASCKQLEVLDLFDNELEDSFPSWLETLPNLYILVLRANKLHGPITSPKFIHPFPVLHIFDISNNNFIGTFPSQYIANFNKMMGGDKGQGLLQHGTEVWSEFQSTTVIYKGVQMQLSRIREALVVIDLSDNHFQGEIPKVMGNLQSLTGLNLSHNNFRGLIPTSLGNLTHLEWLDLSSNNFAGEIPATLTNLTSLAIFNVSTNQLTGQIPRGKQFDTFSGDSFEGNPNLCGPPLPKPCTESHQEEVPSASQDEDDAERWVEWRAVLMGYGCGTVIGLSIGYIFIQIRRPPAWLIKMVVKKQTRTENKPRKSILGTHGRNHRAL</sequence>